<evidence type="ECO:0000256" key="10">
    <source>
        <dbReference type="PROSITE-ProRule" id="PRU00560"/>
    </source>
</evidence>
<keyword evidence="5 10" id="KW-0067">ATP-binding</keyword>
<dbReference type="InterPro" id="IPR000212">
    <property type="entry name" value="DNA_helicase_UvrD/REP"/>
</dbReference>
<dbReference type="Gene3D" id="3.40.50.300">
    <property type="entry name" value="P-loop containing nucleotide triphosphate hydrolases"/>
    <property type="match status" value="2"/>
</dbReference>
<dbReference type="Proteomes" id="UP001432046">
    <property type="component" value="Chromosome"/>
</dbReference>
<dbReference type="InterPro" id="IPR038726">
    <property type="entry name" value="PDDEXK_AddAB-type"/>
</dbReference>
<evidence type="ECO:0000313" key="13">
    <source>
        <dbReference type="EMBL" id="WXC82198.1"/>
    </source>
</evidence>
<evidence type="ECO:0000259" key="11">
    <source>
        <dbReference type="PROSITE" id="PS51198"/>
    </source>
</evidence>
<dbReference type="PROSITE" id="PS51198">
    <property type="entry name" value="UVRD_HELICASE_ATP_BIND"/>
    <property type="match status" value="1"/>
</dbReference>
<gene>
    <name evidence="13" type="ORF">WDK88_11715</name>
</gene>
<keyword evidence="6" id="KW-0413">Isomerase</keyword>
<dbReference type="EC" id="5.6.2.4" evidence="8"/>
<evidence type="ECO:0000256" key="3">
    <source>
        <dbReference type="ARBA" id="ARBA00022801"/>
    </source>
</evidence>
<evidence type="ECO:0000256" key="4">
    <source>
        <dbReference type="ARBA" id="ARBA00022806"/>
    </source>
</evidence>
<evidence type="ECO:0000256" key="5">
    <source>
        <dbReference type="ARBA" id="ARBA00022840"/>
    </source>
</evidence>
<keyword evidence="2 10" id="KW-0547">Nucleotide-binding</keyword>
<comment type="similarity">
    <text evidence="1">Belongs to the helicase family. UvrD subfamily.</text>
</comment>
<dbReference type="GO" id="GO:0004386">
    <property type="term" value="F:helicase activity"/>
    <property type="evidence" value="ECO:0007669"/>
    <property type="project" value="UniProtKB-KW"/>
</dbReference>
<reference evidence="13" key="2">
    <citation type="submission" date="2024-03" db="EMBL/GenBank/DDBJ databases">
        <authorList>
            <person name="Bromfield E.S.P."/>
            <person name="Cloutier S."/>
        </authorList>
    </citation>
    <scope>NUCLEOTIDE SEQUENCE</scope>
    <source>
        <strain evidence="13">5S5</strain>
    </source>
</reference>
<dbReference type="CDD" id="cd17932">
    <property type="entry name" value="DEXQc_UvrD"/>
    <property type="match status" value="1"/>
</dbReference>
<evidence type="ECO:0000256" key="8">
    <source>
        <dbReference type="ARBA" id="ARBA00034808"/>
    </source>
</evidence>
<dbReference type="RefSeq" id="WP_338834554.1">
    <property type="nucleotide sequence ID" value="NZ_CP147711.1"/>
</dbReference>
<feature type="domain" description="UvrD-like helicase C-terminal" evidence="12">
    <location>
        <begin position="499"/>
        <end position="776"/>
    </location>
</feature>
<dbReference type="Pfam" id="PF12705">
    <property type="entry name" value="PDDEXK_1"/>
    <property type="match status" value="1"/>
</dbReference>
<dbReference type="InterPro" id="IPR014016">
    <property type="entry name" value="UvrD-like_ATP-bd"/>
</dbReference>
<feature type="domain" description="UvrD-like helicase ATP-binding" evidence="11">
    <location>
        <begin position="194"/>
        <end position="494"/>
    </location>
</feature>
<protein>
    <recommendedName>
        <fullName evidence="8">DNA 3'-5' helicase</fullName>
        <ecNumber evidence="8">5.6.2.4</ecNumber>
    </recommendedName>
</protein>
<dbReference type="SUPFAM" id="SSF52540">
    <property type="entry name" value="P-loop containing nucleoside triphosphate hydrolases"/>
    <property type="match status" value="1"/>
</dbReference>
<evidence type="ECO:0000256" key="1">
    <source>
        <dbReference type="ARBA" id="ARBA00009922"/>
    </source>
</evidence>
<dbReference type="InterPro" id="IPR014017">
    <property type="entry name" value="DNA_helicase_UvrD-like_C"/>
</dbReference>
<accession>A0ABZ2P4N4</accession>
<dbReference type="PANTHER" id="PTHR11070">
    <property type="entry name" value="UVRD / RECB / PCRA DNA HELICASE FAMILY MEMBER"/>
    <property type="match status" value="1"/>
</dbReference>
<dbReference type="InterPro" id="IPR027417">
    <property type="entry name" value="P-loop_NTPase"/>
</dbReference>
<comment type="catalytic activity">
    <reaction evidence="7">
        <text>Couples ATP hydrolysis with the unwinding of duplex DNA by translocating in the 3'-5' direction.</text>
        <dbReference type="EC" id="5.6.2.4"/>
    </reaction>
</comment>
<reference evidence="13" key="1">
    <citation type="journal article" date="2021" name="Int. J. Syst. Evol. Microbiol.">
        <title>Bradyrhizobium septentrionale sp. nov. (sv. septentrionale) and Bradyrhizobium quebecense sp. nov. (sv. septentrionale) associated with legumes native to Canada possess rearranged symbiosis genes and numerous insertion sequences.</title>
        <authorList>
            <person name="Bromfield E.S.P."/>
            <person name="Cloutier S."/>
        </authorList>
    </citation>
    <scope>NUCLEOTIDE SEQUENCE</scope>
    <source>
        <strain evidence="13">5S5</strain>
    </source>
</reference>
<keyword evidence="3 10" id="KW-0378">Hydrolase</keyword>
<proteinExistence type="inferred from homology"/>
<dbReference type="Gene3D" id="1.10.10.160">
    <property type="match status" value="1"/>
</dbReference>
<name>A0ABZ2P4N4_9BRAD</name>
<evidence type="ECO:0000256" key="7">
    <source>
        <dbReference type="ARBA" id="ARBA00034617"/>
    </source>
</evidence>
<dbReference type="PROSITE" id="PS51217">
    <property type="entry name" value="UVRD_HELICASE_CTER"/>
    <property type="match status" value="1"/>
</dbReference>
<dbReference type="Gene3D" id="1.10.486.10">
    <property type="entry name" value="PCRA, domain 4"/>
    <property type="match status" value="1"/>
</dbReference>
<evidence type="ECO:0000313" key="14">
    <source>
        <dbReference type="Proteomes" id="UP001432046"/>
    </source>
</evidence>
<sequence length="1138" mass="125410">MDTVEVTRQTAERLHAEAVARGQDPWQPYEFAQVEARRRSLAVEKLPKGDVRLRGARASYDPDALTILHENTGDDFMNAFLVSHEIGHVEFGGASEANASLEPAPLRPAEAAPIGIDRVVDYGRRERREVQMDLFGREFLLPRSVARRLHVDEGMTASAIATRLGAQFEVVAQQLLDGLLLPPVAPDARTREEKPLNKEQKLAAEHWRSPYLLEAGPGTGKTQTLVGRVEWLLEVKKVPPDKILVLTFSNKAAGELVDRIAAKHPHAAAAIWIGTFHSFGLDIIRRFHERLKLPPNPRMMDRTEAIDLLADGFPRLGLTHYQNLWDPSFEISDILAAISRAKDEVVCAKRYAELADDMLTAFKTLEQKEAAEKCQEVAKVYAFYEALKEERKCLDFGDLVSTPVRLVERDGEVLQHLRDRHGHVLVDEFQDVNRASVRLLKALAGDGENLWAVGDAKQSIYRFRGASSVNVARFGKEDFPGGKRGRLKVNYRSTEEIVDTFVEFAGRDMKAAAGDDVRLKAERGASGIKPQYRAVEMAPDEIAAIAEAIQENRAAGMLYRDQALLCTGNERLGRMAAGLESLGIPILYLGSLFERDEIQELLSLLSMLTDRRAMGLVRVAAMPEFGLQLSDVAVTIAHLRETEEKPLQWLGAIDGVAGLSGAAGSVLGKLRQALEGFDATSRPWTVISKFLLDRTRIGAEIAGSDEVAVRARGVAIWQFMNFVRAQPAGPGLPILRLLDRIRRLVLLADERDLRELPAAAQSIDAVRLMTVHGSKGLEFPAVHIPGMNSDTLPRSPNHVRGCAPPDKMVEGVPGTGIEVLKAGHVEEQECLFFVALSRARDRLILYSPTMKSNRAPRGRSPFIDRLGSRIDSRSVKPKLALPPAPDYAPISVRFPSGILLTDHKLGLFDRCPRRFFYTHILEVGGRRTETPFMQMHGAVRTVVDWLTGDPSAAPSAAEVDARLAEAWDQQRLGDQGYSEDFKVIAKQLVSFFLGSRSGFTKSLSSEMRLAVAGGEIVVRPDEVLTGKDGRTHVRSVRTGHASSKELETVATAVFTLAAHGAFPGCTVEFIHLSDATVRAASMKPKTLVNRQTTAEEALADIRAGRFPRDESPRTCPRCPAFFICGPVPGGTIEKNFAK</sequence>
<evidence type="ECO:0000256" key="2">
    <source>
        <dbReference type="ARBA" id="ARBA00022741"/>
    </source>
</evidence>
<evidence type="ECO:0000256" key="6">
    <source>
        <dbReference type="ARBA" id="ARBA00023235"/>
    </source>
</evidence>
<dbReference type="PANTHER" id="PTHR11070:SF59">
    <property type="entry name" value="DNA 3'-5' HELICASE"/>
    <property type="match status" value="1"/>
</dbReference>
<dbReference type="Pfam" id="PF00580">
    <property type="entry name" value="UvrD-helicase"/>
    <property type="match status" value="1"/>
</dbReference>
<evidence type="ECO:0000259" key="12">
    <source>
        <dbReference type="PROSITE" id="PS51217"/>
    </source>
</evidence>
<dbReference type="Pfam" id="PF13361">
    <property type="entry name" value="UvrD_C"/>
    <property type="match status" value="2"/>
</dbReference>
<keyword evidence="4 10" id="KW-0347">Helicase</keyword>
<keyword evidence="14" id="KW-1185">Reference proteome</keyword>
<comment type="catalytic activity">
    <reaction evidence="9">
        <text>ATP + H2O = ADP + phosphate + H(+)</text>
        <dbReference type="Rhea" id="RHEA:13065"/>
        <dbReference type="ChEBI" id="CHEBI:15377"/>
        <dbReference type="ChEBI" id="CHEBI:15378"/>
        <dbReference type="ChEBI" id="CHEBI:30616"/>
        <dbReference type="ChEBI" id="CHEBI:43474"/>
        <dbReference type="ChEBI" id="CHEBI:456216"/>
        <dbReference type="EC" id="5.6.2.4"/>
    </reaction>
</comment>
<dbReference type="InterPro" id="IPR013986">
    <property type="entry name" value="DExx_box_DNA_helicase_dom_sf"/>
</dbReference>
<evidence type="ECO:0000256" key="9">
    <source>
        <dbReference type="ARBA" id="ARBA00048988"/>
    </source>
</evidence>
<organism evidence="13 14">
    <name type="scientific">Bradyrhizobium septentrionale</name>
    <dbReference type="NCBI Taxonomy" id="1404411"/>
    <lineage>
        <taxon>Bacteria</taxon>
        <taxon>Pseudomonadati</taxon>
        <taxon>Pseudomonadota</taxon>
        <taxon>Alphaproteobacteria</taxon>
        <taxon>Hyphomicrobiales</taxon>
        <taxon>Nitrobacteraceae</taxon>
        <taxon>Bradyrhizobium</taxon>
    </lineage>
</organism>
<feature type="binding site" evidence="10">
    <location>
        <begin position="215"/>
        <end position="222"/>
    </location>
    <ligand>
        <name>ATP</name>
        <dbReference type="ChEBI" id="CHEBI:30616"/>
    </ligand>
</feature>
<dbReference type="EMBL" id="CP147711">
    <property type="protein sequence ID" value="WXC82198.1"/>
    <property type="molecule type" value="Genomic_DNA"/>
</dbReference>